<reference evidence="1" key="2">
    <citation type="submission" date="2022-01" db="EMBL/GenBank/DDBJ databases">
        <authorList>
            <person name="Yamashiro T."/>
            <person name="Shiraishi A."/>
            <person name="Satake H."/>
            <person name="Nakayama K."/>
        </authorList>
    </citation>
    <scope>NUCLEOTIDE SEQUENCE</scope>
</reference>
<keyword evidence="2" id="KW-1185">Reference proteome</keyword>
<evidence type="ECO:0000313" key="1">
    <source>
        <dbReference type="EMBL" id="GJS55139.1"/>
    </source>
</evidence>
<organism evidence="1 2">
    <name type="scientific">Tanacetum coccineum</name>
    <dbReference type="NCBI Taxonomy" id="301880"/>
    <lineage>
        <taxon>Eukaryota</taxon>
        <taxon>Viridiplantae</taxon>
        <taxon>Streptophyta</taxon>
        <taxon>Embryophyta</taxon>
        <taxon>Tracheophyta</taxon>
        <taxon>Spermatophyta</taxon>
        <taxon>Magnoliopsida</taxon>
        <taxon>eudicotyledons</taxon>
        <taxon>Gunneridae</taxon>
        <taxon>Pentapetalae</taxon>
        <taxon>asterids</taxon>
        <taxon>campanulids</taxon>
        <taxon>Asterales</taxon>
        <taxon>Asteraceae</taxon>
        <taxon>Asteroideae</taxon>
        <taxon>Anthemideae</taxon>
        <taxon>Anthemidinae</taxon>
        <taxon>Tanacetum</taxon>
    </lineage>
</organism>
<dbReference type="EMBL" id="BQNB010008848">
    <property type="protein sequence ID" value="GJS55139.1"/>
    <property type="molecule type" value="Genomic_DNA"/>
</dbReference>
<sequence>MFLPDVCASKPNFTVALPITGTSSLTARLGTESHLYRSAVARTVCQVRLIDRYDCALCTLEITSPMLSLLDDVSSSTVLKYRQPIRLLRKSYAAIPDGITSLIASSVSSRVVDRVNLAPYLMLSAPILVYAEHDVKPLSDETCVRCSEDSDRPPRSDSLSRALKLCRYAQGHVLALAGSDIIYARVPISLSANCLSSRRALHYVLLWRDVWPIRTDVESITSSGPPLQ</sequence>
<protein>
    <submittedName>
        <fullName evidence="1">Uncharacterized protein</fullName>
    </submittedName>
</protein>
<reference evidence="1" key="1">
    <citation type="journal article" date="2022" name="Int. J. Mol. Sci.">
        <title>Draft Genome of Tanacetum Coccineum: Genomic Comparison of Closely Related Tanacetum-Family Plants.</title>
        <authorList>
            <person name="Yamashiro T."/>
            <person name="Shiraishi A."/>
            <person name="Nakayama K."/>
            <person name="Satake H."/>
        </authorList>
    </citation>
    <scope>NUCLEOTIDE SEQUENCE</scope>
</reference>
<dbReference type="Proteomes" id="UP001151760">
    <property type="component" value="Unassembled WGS sequence"/>
</dbReference>
<proteinExistence type="predicted"/>
<accession>A0ABQ4WQI7</accession>
<gene>
    <name evidence="1" type="ORF">Tco_0628501</name>
</gene>
<comment type="caution">
    <text evidence="1">The sequence shown here is derived from an EMBL/GenBank/DDBJ whole genome shotgun (WGS) entry which is preliminary data.</text>
</comment>
<name>A0ABQ4WQI7_9ASTR</name>
<evidence type="ECO:0000313" key="2">
    <source>
        <dbReference type="Proteomes" id="UP001151760"/>
    </source>
</evidence>